<dbReference type="AlphaFoldDB" id="A0AAV5KN71"/>
<accession>A0AAV5KN71</accession>
<feature type="transmembrane region" description="Helical" evidence="1">
    <location>
        <begin position="133"/>
        <end position="150"/>
    </location>
</feature>
<sequence>MLVIYKNQQEQQPRVVDLIGIPCVFDTIGRIHLARALLQNFTMSIVGIITSILPKKAETEIWVVRMRGTPSAHDGTERFLGFPDEIKQFGSCNRRFPAESAQCYNRGAGGLFTVLLLALCFSATSAVDSNTNLIILRLFLYFFRFFVLTNRSSIFSEKRSLAGRIKAFCFGKKKIE</sequence>
<name>A0AAV5KN71_9ROSI</name>
<keyword evidence="3" id="KW-1185">Reference proteome</keyword>
<keyword evidence="1" id="KW-0472">Membrane</keyword>
<protein>
    <submittedName>
        <fullName evidence="2">Uncharacterized protein</fullName>
    </submittedName>
</protein>
<feature type="transmembrane region" description="Helical" evidence="1">
    <location>
        <begin position="103"/>
        <end position="127"/>
    </location>
</feature>
<keyword evidence="1" id="KW-0812">Transmembrane</keyword>
<gene>
    <name evidence="2" type="ORF">SLEP1_g35280</name>
</gene>
<evidence type="ECO:0000256" key="1">
    <source>
        <dbReference type="SAM" id="Phobius"/>
    </source>
</evidence>
<evidence type="ECO:0000313" key="2">
    <source>
        <dbReference type="EMBL" id="GKV25901.1"/>
    </source>
</evidence>
<organism evidence="2 3">
    <name type="scientific">Rubroshorea leprosula</name>
    <dbReference type="NCBI Taxonomy" id="152421"/>
    <lineage>
        <taxon>Eukaryota</taxon>
        <taxon>Viridiplantae</taxon>
        <taxon>Streptophyta</taxon>
        <taxon>Embryophyta</taxon>
        <taxon>Tracheophyta</taxon>
        <taxon>Spermatophyta</taxon>
        <taxon>Magnoliopsida</taxon>
        <taxon>eudicotyledons</taxon>
        <taxon>Gunneridae</taxon>
        <taxon>Pentapetalae</taxon>
        <taxon>rosids</taxon>
        <taxon>malvids</taxon>
        <taxon>Malvales</taxon>
        <taxon>Dipterocarpaceae</taxon>
        <taxon>Rubroshorea</taxon>
    </lineage>
</organism>
<evidence type="ECO:0000313" key="3">
    <source>
        <dbReference type="Proteomes" id="UP001054252"/>
    </source>
</evidence>
<proteinExistence type="predicted"/>
<reference evidence="2 3" key="1">
    <citation type="journal article" date="2021" name="Commun. Biol.">
        <title>The genome of Shorea leprosula (Dipterocarpaceae) highlights the ecological relevance of drought in aseasonal tropical rainforests.</title>
        <authorList>
            <person name="Ng K.K.S."/>
            <person name="Kobayashi M.J."/>
            <person name="Fawcett J.A."/>
            <person name="Hatakeyama M."/>
            <person name="Paape T."/>
            <person name="Ng C.H."/>
            <person name="Ang C.C."/>
            <person name="Tnah L.H."/>
            <person name="Lee C.T."/>
            <person name="Nishiyama T."/>
            <person name="Sese J."/>
            <person name="O'Brien M.J."/>
            <person name="Copetti D."/>
            <person name="Mohd Noor M.I."/>
            <person name="Ong R.C."/>
            <person name="Putra M."/>
            <person name="Sireger I.Z."/>
            <person name="Indrioko S."/>
            <person name="Kosugi Y."/>
            <person name="Izuno A."/>
            <person name="Isagi Y."/>
            <person name="Lee S.L."/>
            <person name="Shimizu K.K."/>
        </authorList>
    </citation>
    <scope>NUCLEOTIDE SEQUENCE [LARGE SCALE GENOMIC DNA]</scope>
    <source>
        <strain evidence="2">214</strain>
    </source>
</reference>
<comment type="caution">
    <text evidence="2">The sequence shown here is derived from an EMBL/GenBank/DDBJ whole genome shotgun (WGS) entry which is preliminary data.</text>
</comment>
<dbReference type="Proteomes" id="UP001054252">
    <property type="component" value="Unassembled WGS sequence"/>
</dbReference>
<keyword evidence="1" id="KW-1133">Transmembrane helix</keyword>
<dbReference type="EMBL" id="BPVZ01000070">
    <property type="protein sequence ID" value="GKV25901.1"/>
    <property type="molecule type" value="Genomic_DNA"/>
</dbReference>